<gene>
    <name evidence="1" type="ORF">C4D60_Mb05t07570</name>
</gene>
<accession>A0A4S8JUF9</accession>
<dbReference type="EMBL" id="PYDT01000003">
    <property type="protein sequence ID" value="THU65809.1"/>
    <property type="molecule type" value="Genomic_DNA"/>
</dbReference>
<keyword evidence="2" id="KW-1185">Reference proteome</keyword>
<evidence type="ECO:0000313" key="2">
    <source>
        <dbReference type="Proteomes" id="UP000317650"/>
    </source>
</evidence>
<dbReference type="AlphaFoldDB" id="A0A4S8JUF9"/>
<proteinExistence type="predicted"/>
<protein>
    <submittedName>
        <fullName evidence="1">Uncharacterized protein</fullName>
    </submittedName>
</protein>
<comment type="caution">
    <text evidence="1">The sequence shown here is derived from an EMBL/GenBank/DDBJ whole genome shotgun (WGS) entry which is preliminary data.</text>
</comment>
<sequence length="143" mass="15508">MFLTNCTYSSTSGMVPFAALFCKKRSAHPTSSGTFFSSKNLMLLTSSTALIHPSQHPRAISKMGGSLVHISSMYSTMMADSQHGLSLVDEDGDLLVHRVGLHQDLALLPVYLHLHELLKSFSPSVCCFCLGRPFGCAESESPN</sequence>
<dbReference type="Proteomes" id="UP000317650">
    <property type="component" value="Chromosome 5"/>
</dbReference>
<reference evidence="1 2" key="1">
    <citation type="journal article" date="2019" name="Nat. Plants">
        <title>Genome sequencing of Musa balbisiana reveals subgenome evolution and function divergence in polyploid bananas.</title>
        <authorList>
            <person name="Yao X."/>
        </authorList>
    </citation>
    <scope>NUCLEOTIDE SEQUENCE [LARGE SCALE GENOMIC DNA]</scope>
    <source>
        <strain evidence="2">cv. DH-PKW</strain>
        <tissue evidence="1">Leaves</tissue>
    </source>
</reference>
<organism evidence="1 2">
    <name type="scientific">Musa balbisiana</name>
    <name type="common">Banana</name>
    <dbReference type="NCBI Taxonomy" id="52838"/>
    <lineage>
        <taxon>Eukaryota</taxon>
        <taxon>Viridiplantae</taxon>
        <taxon>Streptophyta</taxon>
        <taxon>Embryophyta</taxon>
        <taxon>Tracheophyta</taxon>
        <taxon>Spermatophyta</taxon>
        <taxon>Magnoliopsida</taxon>
        <taxon>Liliopsida</taxon>
        <taxon>Zingiberales</taxon>
        <taxon>Musaceae</taxon>
        <taxon>Musa</taxon>
    </lineage>
</organism>
<evidence type="ECO:0000313" key="1">
    <source>
        <dbReference type="EMBL" id="THU65809.1"/>
    </source>
</evidence>
<name>A0A4S8JUF9_MUSBA</name>